<evidence type="ECO:0000256" key="2">
    <source>
        <dbReference type="ARBA" id="ARBA00022898"/>
    </source>
</evidence>
<dbReference type="PROSITE" id="PS00105">
    <property type="entry name" value="AA_TRANSFER_CLASS_1"/>
    <property type="match status" value="1"/>
</dbReference>
<dbReference type="GO" id="GO:0030170">
    <property type="term" value="F:pyridoxal phosphate binding"/>
    <property type="evidence" value="ECO:0007669"/>
    <property type="project" value="InterPro"/>
</dbReference>
<dbReference type="GO" id="GO:0008483">
    <property type="term" value="F:transaminase activity"/>
    <property type="evidence" value="ECO:0007669"/>
    <property type="project" value="TreeGrafter"/>
</dbReference>
<keyword evidence="5" id="KW-1185">Reference proteome</keyword>
<gene>
    <name evidence="4" type="ORF">PMG11_06046</name>
</gene>
<dbReference type="Gene3D" id="3.90.1150.10">
    <property type="entry name" value="Aspartate Aminotransferase, domain 1"/>
    <property type="match status" value="1"/>
</dbReference>
<feature type="domain" description="Aminotransferase class I/classII large" evidence="3">
    <location>
        <begin position="72"/>
        <end position="410"/>
    </location>
</feature>
<dbReference type="InterPro" id="IPR015422">
    <property type="entry name" value="PyrdxlP-dep_Trfase_small"/>
</dbReference>
<dbReference type="PANTHER" id="PTHR43795">
    <property type="entry name" value="BIFUNCTIONAL ASPARTATE AMINOTRANSFERASE AND GLUTAMATE/ASPARTATE-PREPHENATE AMINOTRANSFERASE-RELATED"/>
    <property type="match status" value="1"/>
</dbReference>
<dbReference type="PANTHER" id="PTHR43795:SF63">
    <property type="entry name" value="PUTATIVE (AFU_ORTHOLOGUE AFUA_4G00630)-RELATED"/>
    <property type="match status" value="1"/>
</dbReference>
<dbReference type="Gene3D" id="3.40.640.10">
    <property type="entry name" value="Type I PLP-dependent aspartate aminotransferase-like (Major domain)"/>
    <property type="match status" value="1"/>
</dbReference>
<dbReference type="InterPro" id="IPR004839">
    <property type="entry name" value="Aminotransferase_I/II_large"/>
</dbReference>
<accession>A0A0F7TPJ7</accession>
<dbReference type="EMBL" id="CDHK01000005">
    <property type="protein sequence ID" value="CEJ57350.1"/>
    <property type="molecule type" value="Genomic_DNA"/>
</dbReference>
<dbReference type="InterPro" id="IPR015424">
    <property type="entry name" value="PyrdxlP-dep_Trfase"/>
</dbReference>
<sequence length="415" mass="45901">MQGKVSDRGKGLAAQRPSFLAVLSDQWSPSSNPNGIVNLGLAENTLMHAEMVGFINSHLQTNAHALTYGDGFSGSHNLKESLCRFMNRQFSPRTALCPSHLVITSGVSNALECCAWGLADLGDFFMVGRPYFNAFRTTFGNRPGVQLLEVDFGEIDPFSIAAVQKYERALIEAISKGLCIKALVLCSPHNPLGRCYPEHVLKEYLKFCSRNGLHLISDEIYALSVWDNPRLPNAPGFRSVLSINQEGIIDPSFVHTVWGLSKDFGATGLRIGCLVSQSNKLFLEAAEGISLYNIPSSLADQVTTSLLLDDSFVKKYIATNRARLAGSYHFATKWLRTHGIPYLECNAAFFIWINLRAVVKDATAEDILVRLRKEGIYIAAGEHYGAEETGWFRLVFSHPLNILEEGLNRLIQSVQ</sequence>
<proteinExistence type="inferred from homology"/>
<reference evidence="5" key="1">
    <citation type="journal article" date="2015" name="Genome Announc.">
        <title>Draft genome sequence of the fungus Penicillium brasilianum MG11.</title>
        <authorList>
            <person name="Horn F."/>
            <person name="Linde J."/>
            <person name="Mattern D.J."/>
            <person name="Walther G."/>
            <person name="Guthke R."/>
            <person name="Brakhage A.A."/>
            <person name="Valiante V."/>
        </authorList>
    </citation>
    <scope>NUCLEOTIDE SEQUENCE [LARGE SCALE GENOMIC DNA]</scope>
    <source>
        <strain evidence="5">MG11</strain>
    </source>
</reference>
<comment type="similarity">
    <text evidence="1">Belongs to the class-I pyridoxal-phosphate-dependent aminotransferase family.</text>
</comment>
<dbReference type="OrthoDB" id="7042322at2759"/>
<dbReference type="STRING" id="104259.A0A0F7TPJ7"/>
<organism evidence="4 5">
    <name type="scientific">Penicillium brasilianum</name>
    <dbReference type="NCBI Taxonomy" id="104259"/>
    <lineage>
        <taxon>Eukaryota</taxon>
        <taxon>Fungi</taxon>
        <taxon>Dikarya</taxon>
        <taxon>Ascomycota</taxon>
        <taxon>Pezizomycotina</taxon>
        <taxon>Eurotiomycetes</taxon>
        <taxon>Eurotiomycetidae</taxon>
        <taxon>Eurotiales</taxon>
        <taxon>Aspergillaceae</taxon>
        <taxon>Penicillium</taxon>
    </lineage>
</organism>
<name>A0A0F7TPJ7_PENBI</name>
<dbReference type="Pfam" id="PF00155">
    <property type="entry name" value="Aminotran_1_2"/>
    <property type="match status" value="1"/>
</dbReference>
<dbReference type="Proteomes" id="UP000042958">
    <property type="component" value="Unassembled WGS sequence"/>
</dbReference>
<evidence type="ECO:0000313" key="4">
    <source>
        <dbReference type="EMBL" id="CEJ57350.1"/>
    </source>
</evidence>
<dbReference type="CDD" id="cd00609">
    <property type="entry name" value="AAT_like"/>
    <property type="match status" value="1"/>
</dbReference>
<dbReference type="AlphaFoldDB" id="A0A0F7TPJ7"/>
<dbReference type="InterPro" id="IPR004838">
    <property type="entry name" value="NHTrfase_class1_PyrdxlP-BS"/>
</dbReference>
<dbReference type="PRINTS" id="PR00753">
    <property type="entry name" value="ACCSYNTHASE"/>
</dbReference>
<protein>
    <recommendedName>
        <fullName evidence="3">Aminotransferase class I/classII large domain-containing protein</fullName>
    </recommendedName>
</protein>
<dbReference type="GO" id="GO:0006520">
    <property type="term" value="P:amino acid metabolic process"/>
    <property type="evidence" value="ECO:0007669"/>
    <property type="project" value="TreeGrafter"/>
</dbReference>
<dbReference type="InterPro" id="IPR050478">
    <property type="entry name" value="Ethylene_sulfur-biosynth"/>
</dbReference>
<keyword evidence="2" id="KW-0663">Pyridoxal phosphate</keyword>
<evidence type="ECO:0000256" key="1">
    <source>
        <dbReference type="ARBA" id="ARBA00007441"/>
    </source>
</evidence>
<dbReference type="InterPro" id="IPR015421">
    <property type="entry name" value="PyrdxlP-dep_Trfase_major"/>
</dbReference>
<dbReference type="SUPFAM" id="SSF53383">
    <property type="entry name" value="PLP-dependent transferases"/>
    <property type="match status" value="1"/>
</dbReference>
<evidence type="ECO:0000313" key="5">
    <source>
        <dbReference type="Proteomes" id="UP000042958"/>
    </source>
</evidence>
<evidence type="ECO:0000259" key="3">
    <source>
        <dbReference type="Pfam" id="PF00155"/>
    </source>
</evidence>